<dbReference type="EMBL" id="CP036501">
    <property type="protein sequence ID" value="UZP74963.1"/>
    <property type="molecule type" value="Genomic_DNA"/>
</dbReference>
<dbReference type="PANTHER" id="PTHR22939">
    <property type="entry name" value="SERINE PROTEASE FAMILY S1C HTRA-RELATED"/>
    <property type="match status" value="1"/>
</dbReference>
<dbReference type="InterPro" id="IPR009003">
    <property type="entry name" value="Peptidase_S1_PA"/>
</dbReference>
<dbReference type="Gene3D" id="2.40.10.120">
    <property type="match status" value="1"/>
</dbReference>
<dbReference type="PROSITE" id="PS51257">
    <property type="entry name" value="PROKAR_LIPOPROTEIN"/>
    <property type="match status" value="1"/>
</dbReference>
<dbReference type="InterPro" id="IPR001940">
    <property type="entry name" value="Peptidase_S1C"/>
</dbReference>
<name>A0ABY6Q7T5_9GAMM</name>
<dbReference type="PRINTS" id="PR00834">
    <property type="entry name" value="PROTEASES2C"/>
</dbReference>
<dbReference type="RefSeq" id="WP_279241430.1">
    <property type="nucleotide sequence ID" value="NZ_CP036501.1"/>
</dbReference>
<dbReference type="PANTHER" id="PTHR22939:SF129">
    <property type="entry name" value="SERINE PROTEASE HTRA2, MITOCHONDRIAL"/>
    <property type="match status" value="1"/>
</dbReference>
<feature type="region of interest" description="Disordered" evidence="1">
    <location>
        <begin position="120"/>
        <end position="145"/>
    </location>
</feature>
<keyword evidence="3" id="KW-1185">Reference proteome</keyword>
<reference evidence="2 3" key="1">
    <citation type="submission" date="2019-02" db="EMBL/GenBank/DDBJ databases">
        <title>Halieaceae_genomes.</title>
        <authorList>
            <person name="Li S.-H."/>
        </authorList>
    </citation>
    <scope>NUCLEOTIDE SEQUENCE [LARGE SCALE GENOMIC DNA]</scope>
    <source>
        <strain evidence="2 3">JH123</strain>
    </source>
</reference>
<keyword evidence="2" id="KW-0645">Protease</keyword>
<dbReference type="Pfam" id="PF13365">
    <property type="entry name" value="Trypsin_2"/>
    <property type="match status" value="1"/>
</dbReference>
<proteinExistence type="predicted"/>
<evidence type="ECO:0000313" key="3">
    <source>
        <dbReference type="Proteomes" id="UP001317963"/>
    </source>
</evidence>
<evidence type="ECO:0000313" key="2">
    <source>
        <dbReference type="EMBL" id="UZP74963.1"/>
    </source>
</evidence>
<dbReference type="GO" id="GO:0006508">
    <property type="term" value="P:proteolysis"/>
    <property type="evidence" value="ECO:0007669"/>
    <property type="project" value="UniProtKB-KW"/>
</dbReference>
<protein>
    <submittedName>
        <fullName evidence="2">Serine protease</fullName>
    </submittedName>
</protein>
<dbReference type="Proteomes" id="UP001317963">
    <property type="component" value="Chromosome"/>
</dbReference>
<dbReference type="GO" id="GO:0008233">
    <property type="term" value="F:peptidase activity"/>
    <property type="evidence" value="ECO:0007669"/>
    <property type="project" value="UniProtKB-KW"/>
</dbReference>
<dbReference type="SUPFAM" id="SSF50494">
    <property type="entry name" value="Trypsin-like serine proteases"/>
    <property type="match status" value="1"/>
</dbReference>
<keyword evidence="2" id="KW-0378">Hydrolase</keyword>
<evidence type="ECO:0000256" key="1">
    <source>
        <dbReference type="SAM" id="MobiDB-lite"/>
    </source>
</evidence>
<sequence>MKRIKLSRLLVLVLTVLVVGCANTAKRMGSLTVGMSKFEVYQLLGQPESELAVEPYEYLEYSLSEAPPATMQTVCAVGGLYTIAITAVFRVDECRSKVDKYFVRLKGARVDRYGQGDVSREIASLPSGGSSAEKPESPEEASSSGTGFFITKSGYLLTSQHVVDRADRIIVVLESGQNLEASLFREDEANDIAVLKVVADTDFPFVSFSYTEGLMRGDEVMTLGYPLVDLQGQNQKATFGRVNAKSGIQDDFRYLQIDIPIQPGNSGGPLINKRGEVVGIIAATLKFTATLRETGSLPQSVNYAVKADYALPIISDLEISKSSQPRQTNDFSEIVSAIENSVVRVIAIKD</sequence>
<organism evidence="2 3">
    <name type="scientific">Candidatus Paraluminiphilus aquimaris</name>
    <dbReference type="NCBI Taxonomy" id="2518994"/>
    <lineage>
        <taxon>Bacteria</taxon>
        <taxon>Pseudomonadati</taxon>
        <taxon>Pseudomonadota</taxon>
        <taxon>Gammaproteobacteria</taxon>
        <taxon>Cellvibrionales</taxon>
        <taxon>Halieaceae</taxon>
        <taxon>Candidatus Paraluminiphilus</taxon>
    </lineage>
</organism>
<accession>A0ABY6Q7T5</accession>
<gene>
    <name evidence="2" type="ORF">E0F26_09545</name>
</gene>